<comment type="similarity">
    <text evidence="1">Belongs to the caleosin family.</text>
</comment>
<dbReference type="PANTHER" id="PTHR31495:SF15">
    <property type="entry name" value="CALEOSIN"/>
    <property type="match status" value="1"/>
</dbReference>
<evidence type="ECO:0000256" key="1">
    <source>
        <dbReference type="ARBA" id="ARBA00006765"/>
    </source>
</evidence>
<dbReference type="GO" id="GO:0005509">
    <property type="term" value="F:calcium ion binding"/>
    <property type="evidence" value="ECO:0007669"/>
    <property type="project" value="TreeGrafter"/>
</dbReference>
<name>A0AAE1MKS2_9FABA</name>
<dbReference type="PANTHER" id="PTHR31495">
    <property type="entry name" value="PEROXYGENASE 3-RELATED"/>
    <property type="match status" value="1"/>
</dbReference>
<dbReference type="InterPro" id="IPR011992">
    <property type="entry name" value="EF-hand-dom_pair"/>
</dbReference>
<sequence length="201" mass="22711">MASSSSLLTNNSTPQAEGVNNGEGQSVLQKHVSFFDRNKDGVIYPCETFQGFRAIGSGVFLSIASAAFIHLNLSFRTRPGKFPFPLFPIEVKNIKLGKHGSDTGVYDKEGRFIPSKFEEIFRKHAHTHPDALTSDELKEMLKENRAPRDYQGWIASEGEWKLLYKFGKDKDGLLEKDTVRAVYDGTLFQLLEKQHNSQKKQ</sequence>
<dbReference type="SUPFAM" id="SSF47473">
    <property type="entry name" value="EF-hand"/>
    <property type="match status" value="1"/>
</dbReference>
<evidence type="ECO:0000313" key="3">
    <source>
        <dbReference type="EMBL" id="KAK4264026.1"/>
    </source>
</evidence>
<evidence type="ECO:0008006" key="5">
    <source>
        <dbReference type="Google" id="ProtNLM"/>
    </source>
</evidence>
<dbReference type="InterPro" id="IPR007736">
    <property type="entry name" value="Caleosin-related"/>
</dbReference>
<proteinExistence type="inferred from homology"/>
<comment type="caution">
    <text evidence="3">The sequence shown here is derived from an EMBL/GenBank/DDBJ whole genome shotgun (WGS) entry which is preliminary data.</text>
</comment>
<dbReference type="EMBL" id="JAWXYG010000009">
    <property type="protein sequence ID" value="KAK4264026.1"/>
    <property type="molecule type" value="Genomic_DNA"/>
</dbReference>
<keyword evidence="4" id="KW-1185">Reference proteome</keyword>
<dbReference type="Pfam" id="PF05042">
    <property type="entry name" value="Caleosin"/>
    <property type="match status" value="1"/>
</dbReference>
<evidence type="ECO:0000256" key="2">
    <source>
        <dbReference type="SAM" id="MobiDB-lite"/>
    </source>
</evidence>
<reference evidence="3" key="1">
    <citation type="submission" date="2023-10" db="EMBL/GenBank/DDBJ databases">
        <title>Chromosome-level genome of the transformable northern wattle, Acacia crassicarpa.</title>
        <authorList>
            <person name="Massaro I."/>
            <person name="Sinha N.R."/>
            <person name="Poethig S."/>
            <person name="Leichty A.R."/>
        </authorList>
    </citation>
    <scope>NUCLEOTIDE SEQUENCE</scope>
    <source>
        <strain evidence="3">Acra3RX</strain>
        <tissue evidence="3">Leaf</tissue>
    </source>
</reference>
<protein>
    <recommendedName>
        <fullName evidence="5">Peroxygenase 4</fullName>
    </recommendedName>
</protein>
<evidence type="ECO:0000313" key="4">
    <source>
        <dbReference type="Proteomes" id="UP001293593"/>
    </source>
</evidence>
<feature type="region of interest" description="Disordered" evidence="2">
    <location>
        <begin position="1"/>
        <end position="22"/>
    </location>
</feature>
<feature type="compositionally biased region" description="Low complexity" evidence="2">
    <location>
        <begin position="1"/>
        <end position="13"/>
    </location>
</feature>
<gene>
    <name evidence="3" type="ORF">QN277_029367</name>
</gene>
<dbReference type="Proteomes" id="UP001293593">
    <property type="component" value="Unassembled WGS sequence"/>
</dbReference>
<dbReference type="AlphaFoldDB" id="A0AAE1MKS2"/>
<dbReference type="GO" id="GO:0004497">
    <property type="term" value="F:monooxygenase activity"/>
    <property type="evidence" value="ECO:0007669"/>
    <property type="project" value="TreeGrafter"/>
</dbReference>
<accession>A0AAE1MKS2</accession>
<organism evidence="3 4">
    <name type="scientific">Acacia crassicarpa</name>
    <name type="common">northern wattle</name>
    <dbReference type="NCBI Taxonomy" id="499986"/>
    <lineage>
        <taxon>Eukaryota</taxon>
        <taxon>Viridiplantae</taxon>
        <taxon>Streptophyta</taxon>
        <taxon>Embryophyta</taxon>
        <taxon>Tracheophyta</taxon>
        <taxon>Spermatophyta</taxon>
        <taxon>Magnoliopsida</taxon>
        <taxon>eudicotyledons</taxon>
        <taxon>Gunneridae</taxon>
        <taxon>Pentapetalae</taxon>
        <taxon>rosids</taxon>
        <taxon>fabids</taxon>
        <taxon>Fabales</taxon>
        <taxon>Fabaceae</taxon>
        <taxon>Caesalpinioideae</taxon>
        <taxon>mimosoid clade</taxon>
        <taxon>Acacieae</taxon>
        <taxon>Acacia</taxon>
    </lineage>
</organism>